<dbReference type="Proteomes" id="UP000253383">
    <property type="component" value="Unassembled WGS sequence"/>
</dbReference>
<comment type="caution">
    <text evidence="1">The sequence shown here is derived from an EMBL/GenBank/DDBJ whole genome shotgun (WGS) entry which is preliminary data.</text>
</comment>
<evidence type="ECO:0000313" key="1">
    <source>
        <dbReference type="EMBL" id="RCR67321.1"/>
    </source>
</evidence>
<accession>A0A368JME9</accession>
<evidence type="ECO:0008006" key="3">
    <source>
        <dbReference type="Google" id="ProtNLM"/>
    </source>
</evidence>
<gene>
    <name evidence="1" type="ORF">DUE52_22590</name>
</gene>
<proteinExistence type="predicted"/>
<dbReference type="AlphaFoldDB" id="A0A368JME9"/>
<dbReference type="RefSeq" id="WP_114408320.1">
    <property type="nucleotide sequence ID" value="NZ_QOWE01000020.1"/>
</dbReference>
<dbReference type="PROSITE" id="PS51257">
    <property type="entry name" value="PROKAR_LIPOPROTEIN"/>
    <property type="match status" value="1"/>
</dbReference>
<dbReference type="EMBL" id="QOWE01000020">
    <property type="protein sequence ID" value="RCR67321.1"/>
    <property type="molecule type" value="Genomic_DNA"/>
</dbReference>
<evidence type="ECO:0000313" key="2">
    <source>
        <dbReference type="Proteomes" id="UP000253383"/>
    </source>
</evidence>
<sequence>MNAKITTIAKLVGCLVLVLVGCRKEEDYRQPNPVDLLGSWTTSGLTFESGGLAPTNAQLADFKNLEANTYTFNFDSTYVKRSRDSVVSNNLVVVRLERGTYKLSNDTLVLTTSDTPTQTIQNTYYHCYFKTGNESPLSLQTLIIRTTKELLLKSLDEQIQTDPAVQKKRAFLNARDMFKITQTLYR</sequence>
<reference evidence="1 2" key="1">
    <citation type="submission" date="2018-07" db="EMBL/GenBank/DDBJ databases">
        <title>Genome analysis of Larkinella rosea.</title>
        <authorList>
            <person name="Zhou Z."/>
            <person name="Wang G."/>
        </authorList>
    </citation>
    <scope>NUCLEOTIDE SEQUENCE [LARGE SCALE GENOMIC DNA]</scope>
    <source>
        <strain evidence="2">zzj9</strain>
    </source>
</reference>
<protein>
    <recommendedName>
        <fullName evidence="3">Lipocalin-like domain-containing protein</fullName>
    </recommendedName>
</protein>
<keyword evidence="2" id="KW-1185">Reference proteome</keyword>
<dbReference type="OrthoDB" id="950600at2"/>
<name>A0A368JME9_9BACT</name>
<organism evidence="1 2">
    <name type="scientific">Larkinella punicea</name>
    <dbReference type="NCBI Taxonomy" id="2315727"/>
    <lineage>
        <taxon>Bacteria</taxon>
        <taxon>Pseudomonadati</taxon>
        <taxon>Bacteroidota</taxon>
        <taxon>Cytophagia</taxon>
        <taxon>Cytophagales</taxon>
        <taxon>Spirosomataceae</taxon>
        <taxon>Larkinella</taxon>
    </lineage>
</organism>